<evidence type="ECO:0000313" key="2">
    <source>
        <dbReference type="Proteomes" id="UP000187203"/>
    </source>
</evidence>
<sequence length="68" mass="7447">MASLIRSLHPEPAATFNELRALSFQDFNDNTSLGCSDSGDCTVEMASSFGVPSLKDKPKEGMPNWLQR</sequence>
<protein>
    <submittedName>
        <fullName evidence="1">Uncharacterized protein</fullName>
    </submittedName>
</protein>
<comment type="caution">
    <text evidence="1">The sequence shown here is derived from an EMBL/GenBank/DDBJ whole genome shotgun (WGS) entry which is preliminary data.</text>
</comment>
<dbReference type="AlphaFoldDB" id="A0A1R3IW08"/>
<organism evidence="1 2">
    <name type="scientific">Corchorus olitorius</name>
    <dbReference type="NCBI Taxonomy" id="93759"/>
    <lineage>
        <taxon>Eukaryota</taxon>
        <taxon>Viridiplantae</taxon>
        <taxon>Streptophyta</taxon>
        <taxon>Embryophyta</taxon>
        <taxon>Tracheophyta</taxon>
        <taxon>Spermatophyta</taxon>
        <taxon>Magnoliopsida</taxon>
        <taxon>eudicotyledons</taxon>
        <taxon>Gunneridae</taxon>
        <taxon>Pentapetalae</taxon>
        <taxon>rosids</taxon>
        <taxon>malvids</taxon>
        <taxon>Malvales</taxon>
        <taxon>Malvaceae</taxon>
        <taxon>Grewioideae</taxon>
        <taxon>Apeibeae</taxon>
        <taxon>Corchorus</taxon>
    </lineage>
</organism>
<gene>
    <name evidence="1" type="ORF">COLO4_20945</name>
</gene>
<dbReference type="EMBL" id="AWUE01017521">
    <property type="protein sequence ID" value="OMO86756.1"/>
    <property type="molecule type" value="Genomic_DNA"/>
</dbReference>
<reference evidence="2" key="1">
    <citation type="submission" date="2013-09" db="EMBL/GenBank/DDBJ databases">
        <title>Corchorus olitorius genome sequencing.</title>
        <authorList>
            <person name="Alam M."/>
            <person name="Haque M.S."/>
            <person name="Islam M.S."/>
            <person name="Emdad E.M."/>
            <person name="Islam M.M."/>
            <person name="Ahmed B."/>
            <person name="Halim A."/>
            <person name="Hossen Q.M.M."/>
            <person name="Hossain M.Z."/>
            <person name="Ahmed R."/>
            <person name="Khan M.M."/>
            <person name="Islam R."/>
            <person name="Rashid M.M."/>
            <person name="Khan S.A."/>
            <person name="Rahman M.S."/>
            <person name="Alam M."/>
            <person name="Yahiya A.S."/>
            <person name="Khan M.S."/>
            <person name="Azam M.S."/>
            <person name="Haque T."/>
            <person name="Lashkar M.Z.H."/>
            <person name="Akhand A.I."/>
            <person name="Morshed G."/>
            <person name="Roy S."/>
            <person name="Uddin K.S."/>
            <person name="Rabeya T."/>
            <person name="Hossain A.S."/>
            <person name="Chowdhury A."/>
            <person name="Snigdha A.R."/>
            <person name="Mortoza M.S."/>
            <person name="Matin S.A."/>
            <person name="Hoque S.M.E."/>
            <person name="Islam M.K."/>
            <person name="Roy D.K."/>
            <person name="Haider R."/>
            <person name="Moosa M.M."/>
            <person name="Elias S.M."/>
            <person name="Hasan A.M."/>
            <person name="Jahan S."/>
            <person name="Shafiuddin M."/>
            <person name="Mahmood N."/>
            <person name="Shommy N.S."/>
        </authorList>
    </citation>
    <scope>NUCLEOTIDE SEQUENCE [LARGE SCALE GENOMIC DNA]</scope>
    <source>
        <strain evidence="2">cv. O-4</strain>
    </source>
</reference>
<name>A0A1R3IW08_9ROSI</name>
<keyword evidence="2" id="KW-1185">Reference proteome</keyword>
<evidence type="ECO:0000313" key="1">
    <source>
        <dbReference type="EMBL" id="OMO86756.1"/>
    </source>
</evidence>
<accession>A0A1R3IW08</accession>
<dbReference type="Proteomes" id="UP000187203">
    <property type="component" value="Unassembled WGS sequence"/>
</dbReference>
<proteinExistence type="predicted"/>